<dbReference type="PANTHER" id="PTHR45986:SF1">
    <property type="entry name" value="ZINC FINGER MATRIN-TYPE PROTEIN 2"/>
    <property type="match status" value="1"/>
</dbReference>
<sequence length="225" mass="25264">MSAKVGAYGANSKNDTGFRKTWDQKEYEDIARAKDEEIVENAKAAEAAIAQGKRPPRKKDDLPKPTQAMQARDVPLELDKNLNKTIVIDASAGSGQKQPGFYCDLCKRTCKDSARYLDHLNGRTHLRRLGQTTKVKKSTLNDVRQKIAELRAKSAAATEAKKYDFEQRIKEIKAAEVASRDEAREAKRRKKEEERAKAEKDRNKGADEKMMELMGFGSFGGATKR</sequence>
<dbReference type="InterPro" id="IPR003604">
    <property type="entry name" value="Matrin/U1-like-C_Znf_C2H2"/>
</dbReference>
<feature type="domain" description="C2H2-type" evidence="6">
    <location>
        <begin position="103"/>
        <end position="125"/>
    </location>
</feature>
<keyword evidence="2" id="KW-0863">Zinc-finger</keyword>
<keyword evidence="1" id="KW-0479">Metal-binding</keyword>
<dbReference type="Proteomes" id="UP000311382">
    <property type="component" value="Unassembled WGS sequence"/>
</dbReference>
<evidence type="ECO:0000313" key="8">
    <source>
        <dbReference type="Proteomes" id="UP000311382"/>
    </source>
</evidence>
<evidence type="ECO:0000256" key="1">
    <source>
        <dbReference type="ARBA" id="ARBA00022723"/>
    </source>
</evidence>
<evidence type="ECO:0000256" key="5">
    <source>
        <dbReference type="SAM" id="MobiDB-lite"/>
    </source>
</evidence>
<comment type="caution">
    <text evidence="7">The sequence shown here is derived from an EMBL/GenBank/DDBJ whole genome shotgun (WGS) entry which is preliminary data.</text>
</comment>
<dbReference type="PROSITE" id="PS00028">
    <property type="entry name" value="ZINC_FINGER_C2H2_1"/>
    <property type="match status" value="1"/>
</dbReference>
<dbReference type="GO" id="GO:0000398">
    <property type="term" value="P:mRNA splicing, via spliceosome"/>
    <property type="evidence" value="ECO:0007669"/>
    <property type="project" value="InterPro"/>
</dbReference>
<dbReference type="GO" id="GO:0008270">
    <property type="term" value="F:zinc ion binding"/>
    <property type="evidence" value="ECO:0007669"/>
    <property type="project" value="UniProtKB-KW"/>
</dbReference>
<dbReference type="GO" id="GO:0005681">
    <property type="term" value="C:spliceosomal complex"/>
    <property type="evidence" value="ECO:0007669"/>
    <property type="project" value="InterPro"/>
</dbReference>
<feature type="region of interest" description="Disordered" evidence="5">
    <location>
        <begin position="45"/>
        <end position="70"/>
    </location>
</feature>
<keyword evidence="4" id="KW-0539">Nucleus</keyword>
<gene>
    <name evidence="7" type="ORF">DMC30DRAFT_416714</name>
</gene>
<dbReference type="InterPro" id="IPR013087">
    <property type="entry name" value="Znf_C2H2_type"/>
</dbReference>
<evidence type="ECO:0000256" key="2">
    <source>
        <dbReference type="ARBA" id="ARBA00022771"/>
    </source>
</evidence>
<reference evidence="7 8" key="1">
    <citation type="submission" date="2019-03" db="EMBL/GenBank/DDBJ databases">
        <title>Rhodosporidium diobovatum UCD-FST 08-225 genome sequencing, assembly, and annotation.</title>
        <authorList>
            <person name="Fakankun I.U."/>
            <person name="Fristensky B."/>
            <person name="Levin D.B."/>
        </authorList>
    </citation>
    <scope>NUCLEOTIDE SEQUENCE [LARGE SCALE GENOMIC DNA]</scope>
    <source>
        <strain evidence="7 8">UCD-FST 08-225</strain>
    </source>
</reference>
<evidence type="ECO:0000259" key="6">
    <source>
        <dbReference type="PROSITE" id="PS00028"/>
    </source>
</evidence>
<dbReference type="Gene3D" id="3.30.160.60">
    <property type="entry name" value="Classic Zinc Finger"/>
    <property type="match status" value="1"/>
</dbReference>
<organism evidence="7 8">
    <name type="scientific">Rhodotorula diobovata</name>
    <dbReference type="NCBI Taxonomy" id="5288"/>
    <lineage>
        <taxon>Eukaryota</taxon>
        <taxon>Fungi</taxon>
        <taxon>Dikarya</taxon>
        <taxon>Basidiomycota</taxon>
        <taxon>Pucciniomycotina</taxon>
        <taxon>Microbotryomycetes</taxon>
        <taxon>Sporidiobolales</taxon>
        <taxon>Sporidiobolaceae</taxon>
        <taxon>Rhodotorula</taxon>
    </lineage>
</organism>
<dbReference type="GO" id="GO:0046540">
    <property type="term" value="C:U4/U6 x U5 tri-snRNP complex"/>
    <property type="evidence" value="ECO:0007669"/>
    <property type="project" value="TreeGrafter"/>
</dbReference>
<dbReference type="EMBL" id="SOZI01000060">
    <property type="protein sequence ID" value="TNY20667.1"/>
    <property type="molecule type" value="Genomic_DNA"/>
</dbReference>
<feature type="compositionally biased region" description="Basic and acidic residues" evidence="5">
    <location>
        <begin position="177"/>
        <end position="211"/>
    </location>
</feature>
<dbReference type="AlphaFoldDB" id="A0A5C5FUV0"/>
<dbReference type="SMART" id="SM00451">
    <property type="entry name" value="ZnF_U1"/>
    <property type="match status" value="1"/>
</dbReference>
<dbReference type="OrthoDB" id="30343at2759"/>
<evidence type="ECO:0000256" key="3">
    <source>
        <dbReference type="ARBA" id="ARBA00022833"/>
    </source>
</evidence>
<dbReference type="InterPro" id="IPR036236">
    <property type="entry name" value="Znf_C2H2_sf"/>
</dbReference>
<protein>
    <recommendedName>
        <fullName evidence="6">C2H2-type domain-containing protein</fullName>
    </recommendedName>
</protein>
<accession>A0A5C5FUV0</accession>
<name>A0A5C5FUV0_9BASI</name>
<feature type="region of interest" description="Disordered" evidence="5">
    <location>
        <begin position="177"/>
        <end position="225"/>
    </location>
</feature>
<dbReference type="STRING" id="5288.A0A5C5FUV0"/>
<evidence type="ECO:0000313" key="7">
    <source>
        <dbReference type="EMBL" id="TNY20667.1"/>
    </source>
</evidence>
<keyword evidence="3" id="KW-0862">Zinc</keyword>
<dbReference type="Pfam" id="PF12874">
    <property type="entry name" value="zf-met"/>
    <property type="match status" value="1"/>
</dbReference>
<dbReference type="InterPro" id="IPR040107">
    <property type="entry name" value="Snu23"/>
</dbReference>
<keyword evidence="8" id="KW-1185">Reference proteome</keyword>
<dbReference type="GO" id="GO:0003676">
    <property type="term" value="F:nucleic acid binding"/>
    <property type="evidence" value="ECO:0007669"/>
    <property type="project" value="InterPro"/>
</dbReference>
<proteinExistence type="predicted"/>
<dbReference type="SUPFAM" id="SSF57667">
    <property type="entry name" value="beta-beta-alpha zinc fingers"/>
    <property type="match status" value="1"/>
</dbReference>
<dbReference type="PANTHER" id="PTHR45986">
    <property type="entry name" value="ZINC FINGER MATRIN-TYPE PROTEIN 2"/>
    <property type="match status" value="1"/>
</dbReference>
<evidence type="ECO:0000256" key="4">
    <source>
        <dbReference type="ARBA" id="ARBA00023242"/>
    </source>
</evidence>